<organism evidence="1 2">
    <name type="scientific">Bauhinia variegata</name>
    <name type="common">Purple orchid tree</name>
    <name type="synonym">Phanera variegata</name>
    <dbReference type="NCBI Taxonomy" id="167791"/>
    <lineage>
        <taxon>Eukaryota</taxon>
        <taxon>Viridiplantae</taxon>
        <taxon>Streptophyta</taxon>
        <taxon>Embryophyta</taxon>
        <taxon>Tracheophyta</taxon>
        <taxon>Spermatophyta</taxon>
        <taxon>Magnoliopsida</taxon>
        <taxon>eudicotyledons</taxon>
        <taxon>Gunneridae</taxon>
        <taxon>Pentapetalae</taxon>
        <taxon>rosids</taxon>
        <taxon>fabids</taxon>
        <taxon>Fabales</taxon>
        <taxon>Fabaceae</taxon>
        <taxon>Cercidoideae</taxon>
        <taxon>Cercideae</taxon>
        <taxon>Bauhiniinae</taxon>
        <taxon>Bauhinia</taxon>
    </lineage>
</organism>
<comment type="caution">
    <text evidence="1">The sequence shown here is derived from an EMBL/GenBank/DDBJ whole genome shotgun (WGS) entry which is preliminary data.</text>
</comment>
<keyword evidence="2" id="KW-1185">Reference proteome</keyword>
<dbReference type="EMBL" id="CM039433">
    <property type="protein sequence ID" value="KAI4329246.1"/>
    <property type="molecule type" value="Genomic_DNA"/>
</dbReference>
<evidence type="ECO:0000313" key="1">
    <source>
        <dbReference type="EMBL" id="KAI4329246.1"/>
    </source>
</evidence>
<reference evidence="1 2" key="1">
    <citation type="journal article" date="2022" name="DNA Res.">
        <title>Chromosomal-level genome assembly of the orchid tree Bauhinia variegata (Leguminosae; Cercidoideae) supports the allotetraploid origin hypothesis of Bauhinia.</title>
        <authorList>
            <person name="Zhong Y."/>
            <person name="Chen Y."/>
            <person name="Zheng D."/>
            <person name="Pang J."/>
            <person name="Liu Y."/>
            <person name="Luo S."/>
            <person name="Meng S."/>
            <person name="Qian L."/>
            <person name="Wei D."/>
            <person name="Dai S."/>
            <person name="Zhou R."/>
        </authorList>
    </citation>
    <scope>NUCLEOTIDE SEQUENCE [LARGE SCALE GENOMIC DNA]</scope>
    <source>
        <strain evidence="1">BV-YZ2020</strain>
    </source>
</reference>
<accession>A0ACB9N024</accession>
<sequence length="174" mass="18318">METTKELGLLDQIVPPRLEDAGLEDCALPPDSIMEAFYKAATAVKSHATSIFSGEDNADAECVKDPWPTVKDASDVVIGMEPGNEPSGACTVEKGGGIGGMGGDDVKVGRGGFEVDDMGDEVVVGDEGVKLGQEGKACVDELRGLKIKEDLKKSGGDEEEKREDERTSLVEGFV</sequence>
<protein>
    <submittedName>
        <fullName evidence="1">Uncharacterized protein</fullName>
    </submittedName>
</protein>
<name>A0ACB9N024_BAUVA</name>
<dbReference type="Proteomes" id="UP000828941">
    <property type="component" value="Chromosome 8"/>
</dbReference>
<evidence type="ECO:0000313" key="2">
    <source>
        <dbReference type="Proteomes" id="UP000828941"/>
    </source>
</evidence>
<proteinExistence type="predicted"/>
<gene>
    <name evidence="1" type="ORF">L6164_021534</name>
</gene>